<reference evidence="1" key="1">
    <citation type="journal article" date="2007" name="J. Bacteriol.">
        <title>Comparative genome analysis of four magnetotactic bacteria reveals a complex set of group-specific genes implicated in magnetosome biomineralization and function.</title>
        <authorList>
            <person name="Richter M."/>
            <person name="Kube M."/>
            <person name="Bazylinski D.A."/>
            <person name="Lombardot T."/>
            <person name="Gloeckner F.O."/>
            <person name="Reinhardt R."/>
            <person name="Schueler D."/>
        </authorList>
    </citation>
    <scope>NUCLEOTIDE SEQUENCE</scope>
    <source>
        <strain evidence="1">MSR-1</strain>
    </source>
</reference>
<protein>
    <submittedName>
        <fullName evidence="1">Uncharacterized protein</fullName>
    </submittedName>
</protein>
<evidence type="ECO:0000313" key="1">
    <source>
        <dbReference type="EMBL" id="CAM77163.1"/>
    </source>
</evidence>
<dbReference type="GO" id="GO:0006355">
    <property type="term" value="P:regulation of DNA-templated transcription"/>
    <property type="evidence" value="ECO:0007669"/>
    <property type="project" value="InterPro"/>
</dbReference>
<sequence length="65" mass="7314">MLDLKLDRDLENRLTIVARRQGRSPEECALAAIRSYVADCEEAAQLARQLSGGETMMRPPDGFYD</sequence>
<proteinExistence type="predicted"/>
<dbReference type="AlphaFoldDB" id="A4U2Q6"/>
<accession>A4U2Q6</accession>
<dbReference type="InterPro" id="IPR010985">
    <property type="entry name" value="Ribbon_hlx_hlx"/>
</dbReference>
<dbReference type="SUPFAM" id="SSF47598">
    <property type="entry name" value="Ribbon-helix-helix"/>
    <property type="match status" value="1"/>
</dbReference>
<name>A4U2Q6_9PROT</name>
<organism evidence="1">
    <name type="scientific">Magnetospirillum gryphiswaldense</name>
    <dbReference type="NCBI Taxonomy" id="55518"/>
    <lineage>
        <taxon>Bacteria</taxon>
        <taxon>Pseudomonadati</taxon>
        <taxon>Pseudomonadota</taxon>
        <taxon>Alphaproteobacteria</taxon>
        <taxon>Rhodospirillales</taxon>
        <taxon>Rhodospirillaceae</taxon>
        <taxon>Magnetospirillum</taxon>
    </lineage>
</organism>
<dbReference type="RefSeq" id="WP_106002546.1">
    <property type="nucleotide sequence ID" value="NZ_CP027527.1"/>
</dbReference>
<dbReference type="EMBL" id="CU459003">
    <property type="protein sequence ID" value="CAM77163.1"/>
    <property type="molecule type" value="Genomic_DNA"/>
</dbReference>
<gene>
    <name evidence="1" type="ORF">MGR_1874</name>
</gene>